<evidence type="ECO:0000313" key="3">
    <source>
        <dbReference type="Proteomes" id="UP000504638"/>
    </source>
</evidence>
<reference evidence="4" key="3">
    <citation type="submission" date="2025-04" db="UniProtKB">
        <authorList>
            <consortium name="RefSeq"/>
        </authorList>
    </citation>
    <scope>IDENTIFICATION</scope>
    <source>
        <strain evidence="4">CBS 781.70</strain>
    </source>
</reference>
<accession>A0A6G1GFW9</accession>
<evidence type="ECO:0008006" key="5">
    <source>
        <dbReference type="Google" id="ProtNLM"/>
    </source>
</evidence>
<gene>
    <name evidence="2 4" type="ORF">P152DRAFT_426249</name>
</gene>
<sequence>MVALDLVHASNAQLRQLGPGLVALFVGATSGIGEYTAKAFIENALSPRVYIVGRSESAAERIINECKDLNKDGKIEFLKADVSELGEVDRVCAEITKKESHINLIVQSQGNMSLRGRDESHEGIDRKFTLSYYSRMRFISNLLPLLQSAATQPPHFSRTLSVFNAGFEGKLNFKDLELKNTFSAARCATHTTTMNSLMTEEFSKRQPATTFAHSWPATVVTTGLARELPAWARVAMNVLSPLLSLSNLAVSNEETGARQLYIATSGVYPPAKPSENSPLASGVPAPKGLHAPMLGANVVAGSGAYLVNWNDEPTGKQKLLQEYREKNVGATIWEHTMGIFERVAEINQGQ</sequence>
<dbReference type="OrthoDB" id="2898509at2759"/>
<dbReference type="InterPro" id="IPR036291">
    <property type="entry name" value="NAD(P)-bd_dom_sf"/>
</dbReference>
<dbReference type="PANTHER" id="PTHR47534">
    <property type="entry name" value="YALI0E05731P"/>
    <property type="match status" value="1"/>
</dbReference>
<reference evidence="4" key="2">
    <citation type="submission" date="2020-04" db="EMBL/GenBank/DDBJ databases">
        <authorList>
            <consortium name="NCBI Genome Project"/>
        </authorList>
    </citation>
    <scope>NUCLEOTIDE SEQUENCE</scope>
    <source>
        <strain evidence="4">CBS 781.70</strain>
    </source>
</reference>
<name>A0A6G1GFW9_9PEZI</name>
<protein>
    <recommendedName>
        <fullName evidence="5">NAD(P)-binding protein</fullName>
    </recommendedName>
</protein>
<dbReference type="EMBL" id="ML975149">
    <property type="protein sequence ID" value="KAF1816882.1"/>
    <property type="molecule type" value="Genomic_DNA"/>
</dbReference>
<evidence type="ECO:0000256" key="1">
    <source>
        <dbReference type="ARBA" id="ARBA00023002"/>
    </source>
</evidence>
<dbReference type="Gene3D" id="3.40.50.720">
    <property type="entry name" value="NAD(P)-binding Rossmann-like Domain"/>
    <property type="match status" value="1"/>
</dbReference>
<dbReference type="AlphaFoldDB" id="A0A6G1GFW9"/>
<dbReference type="RefSeq" id="XP_033538513.1">
    <property type="nucleotide sequence ID" value="XM_033677260.1"/>
</dbReference>
<evidence type="ECO:0000313" key="2">
    <source>
        <dbReference type="EMBL" id="KAF1816882.1"/>
    </source>
</evidence>
<dbReference type="GeneID" id="54417830"/>
<dbReference type="Proteomes" id="UP000504638">
    <property type="component" value="Unplaced"/>
</dbReference>
<dbReference type="SUPFAM" id="SSF51735">
    <property type="entry name" value="NAD(P)-binding Rossmann-fold domains"/>
    <property type="match status" value="1"/>
</dbReference>
<proteinExistence type="predicted"/>
<evidence type="ECO:0000313" key="4">
    <source>
        <dbReference type="RefSeq" id="XP_033538513.1"/>
    </source>
</evidence>
<dbReference type="InterPro" id="IPR052228">
    <property type="entry name" value="Sec_Metab_Biosynth_Oxidored"/>
</dbReference>
<dbReference type="Pfam" id="PF00106">
    <property type="entry name" value="adh_short"/>
    <property type="match status" value="1"/>
</dbReference>
<organism evidence="2">
    <name type="scientific">Eremomyces bilateralis CBS 781.70</name>
    <dbReference type="NCBI Taxonomy" id="1392243"/>
    <lineage>
        <taxon>Eukaryota</taxon>
        <taxon>Fungi</taxon>
        <taxon>Dikarya</taxon>
        <taxon>Ascomycota</taxon>
        <taxon>Pezizomycotina</taxon>
        <taxon>Dothideomycetes</taxon>
        <taxon>Dothideomycetes incertae sedis</taxon>
        <taxon>Eremomycetales</taxon>
        <taxon>Eremomycetaceae</taxon>
        <taxon>Eremomyces</taxon>
    </lineage>
</organism>
<keyword evidence="3" id="KW-1185">Reference proteome</keyword>
<dbReference type="PANTHER" id="PTHR47534:SF3">
    <property type="entry name" value="ALCOHOL DEHYDROGENASE-LIKE C-TERMINAL DOMAIN-CONTAINING PROTEIN"/>
    <property type="match status" value="1"/>
</dbReference>
<keyword evidence="1" id="KW-0560">Oxidoreductase</keyword>
<reference evidence="2 4" key="1">
    <citation type="submission" date="2020-01" db="EMBL/GenBank/DDBJ databases">
        <authorList>
            <consortium name="DOE Joint Genome Institute"/>
            <person name="Haridas S."/>
            <person name="Albert R."/>
            <person name="Binder M."/>
            <person name="Bloem J."/>
            <person name="Labutti K."/>
            <person name="Salamov A."/>
            <person name="Andreopoulos B."/>
            <person name="Baker S.E."/>
            <person name="Barry K."/>
            <person name="Bills G."/>
            <person name="Bluhm B.H."/>
            <person name="Cannon C."/>
            <person name="Castanera R."/>
            <person name="Culley D.E."/>
            <person name="Daum C."/>
            <person name="Ezra D."/>
            <person name="Gonzalez J.B."/>
            <person name="Henrissat B."/>
            <person name="Kuo A."/>
            <person name="Liang C."/>
            <person name="Lipzen A."/>
            <person name="Lutzoni F."/>
            <person name="Magnuson J."/>
            <person name="Mondo S."/>
            <person name="Nolan M."/>
            <person name="Ohm R."/>
            <person name="Pangilinan J."/>
            <person name="Park H.-J."/>
            <person name="Ramirez L."/>
            <person name="Alfaro M."/>
            <person name="Sun H."/>
            <person name="Tritt A."/>
            <person name="Yoshinaga Y."/>
            <person name="Zwiers L.-H."/>
            <person name="Turgeon B.G."/>
            <person name="Goodwin S.B."/>
            <person name="Spatafora J.W."/>
            <person name="Crous P.W."/>
            <person name="Grigoriev I.V."/>
        </authorList>
    </citation>
    <scope>NUCLEOTIDE SEQUENCE</scope>
    <source>
        <strain evidence="2 4">CBS 781.70</strain>
    </source>
</reference>
<dbReference type="GO" id="GO:0016491">
    <property type="term" value="F:oxidoreductase activity"/>
    <property type="evidence" value="ECO:0007669"/>
    <property type="project" value="UniProtKB-KW"/>
</dbReference>
<dbReference type="InterPro" id="IPR002347">
    <property type="entry name" value="SDR_fam"/>
</dbReference>